<comment type="caution">
    <text evidence="1">The sequence shown here is derived from an EMBL/GenBank/DDBJ whole genome shotgun (WGS) entry which is preliminary data.</text>
</comment>
<gene>
    <name evidence="1" type="ORF">Godav_022005</name>
</gene>
<reference evidence="1 2" key="1">
    <citation type="journal article" date="2019" name="Genome Biol. Evol.">
        <title>Insights into the evolution of the New World diploid cottons (Gossypium, subgenus Houzingenia) based on genome sequencing.</title>
        <authorList>
            <person name="Grover C.E."/>
            <person name="Arick M.A. 2nd"/>
            <person name="Thrash A."/>
            <person name="Conover J.L."/>
            <person name="Sanders W.S."/>
            <person name="Peterson D.G."/>
            <person name="Frelichowski J.E."/>
            <person name="Scheffler J.A."/>
            <person name="Scheffler B.E."/>
            <person name="Wendel J.F."/>
        </authorList>
    </citation>
    <scope>NUCLEOTIDE SEQUENCE [LARGE SCALE GENOMIC DNA]</scope>
    <source>
        <strain evidence="1">27</strain>
        <tissue evidence="1">Leaf</tissue>
    </source>
</reference>
<keyword evidence="2" id="KW-1185">Reference proteome</keyword>
<name>A0A7J8TI85_GOSDV</name>
<evidence type="ECO:0000313" key="2">
    <source>
        <dbReference type="Proteomes" id="UP000593561"/>
    </source>
</evidence>
<accession>A0A7J8TI85</accession>
<feature type="non-terminal residue" evidence="1">
    <location>
        <position position="69"/>
    </location>
</feature>
<dbReference type="Proteomes" id="UP000593561">
    <property type="component" value="Unassembled WGS sequence"/>
</dbReference>
<dbReference type="EMBL" id="JABFAC010249215">
    <property type="protein sequence ID" value="MBA0637833.1"/>
    <property type="molecule type" value="Genomic_DNA"/>
</dbReference>
<evidence type="ECO:0000313" key="1">
    <source>
        <dbReference type="EMBL" id="MBA0637833.1"/>
    </source>
</evidence>
<protein>
    <submittedName>
        <fullName evidence="1">Uncharacterized protein</fullName>
    </submittedName>
</protein>
<dbReference type="AlphaFoldDB" id="A0A7J8TI85"/>
<organism evidence="1 2">
    <name type="scientific">Gossypium davidsonii</name>
    <name type="common">Davidson's cotton</name>
    <name type="synonym">Gossypium klotzschianum subsp. davidsonii</name>
    <dbReference type="NCBI Taxonomy" id="34287"/>
    <lineage>
        <taxon>Eukaryota</taxon>
        <taxon>Viridiplantae</taxon>
        <taxon>Streptophyta</taxon>
        <taxon>Embryophyta</taxon>
        <taxon>Tracheophyta</taxon>
        <taxon>Spermatophyta</taxon>
        <taxon>Magnoliopsida</taxon>
        <taxon>eudicotyledons</taxon>
        <taxon>Gunneridae</taxon>
        <taxon>Pentapetalae</taxon>
        <taxon>rosids</taxon>
        <taxon>malvids</taxon>
        <taxon>Malvales</taxon>
        <taxon>Malvaceae</taxon>
        <taxon>Malvoideae</taxon>
        <taxon>Gossypium</taxon>
    </lineage>
</organism>
<sequence length="69" mass="8059">GNSCNLLVPRDRDQVVKLCEAFVLFVELHLVSLEHHRNIVQESLFFPFGKSQQEHQWFPKSLALRLKSV</sequence>
<proteinExistence type="predicted"/>